<sequence>MMSIAASRVVTSEHLFPMITSFQMGLPVYMFPVRDACRAIASLLAPHQNRPTHRIAMPLDVILAAHPFISRWFSRHDLQHLDQLYIDMGGSHHVILLHATYFGMIPVLRHEHKRTRGGLHTCPWYLIDVAAEGGQFGVIQYLDSIDYTGCSKAAMDHAAIKNFPAIVNWLHKNRRDGCSDKALTGAVAARNKVMVQWLVNNRPESLLGIDDAIMKAVETQQDDILDLLVDVSRTRGVL</sequence>
<comment type="caution">
    <text evidence="1">The sequence shown here is derived from an EMBL/GenBank/DDBJ whole genome shotgun (WGS) entry which is preliminary data.</text>
</comment>
<accession>A0A6G0WIU1</accession>
<keyword evidence="2" id="KW-1185">Reference proteome</keyword>
<evidence type="ECO:0000313" key="2">
    <source>
        <dbReference type="Proteomes" id="UP000481153"/>
    </source>
</evidence>
<dbReference type="EMBL" id="VJMJ01000201">
    <property type="protein sequence ID" value="KAF0727131.1"/>
    <property type="molecule type" value="Genomic_DNA"/>
</dbReference>
<dbReference type="InterPro" id="IPR052050">
    <property type="entry name" value="SecEffector_AnkRepeat"/>
</dbReference>
<dbReference type="OrthoDB" id="67499at2759"/>
<dbReference type="PANTHER" id="PTHR46586">
    <property type="entry name" value="ANKYRIN REPEAT-CONTAINING PROTEIN"/>
    <property type="match status" value="1"/>
</dbReference>
<organism evidence="1 2">
    <name type="scientific">Aphanomyces euteiches</name>
    <dbReference type="NCBI Taxonomy" id="100861"/>
    <lineage>
        <taxon>Eukaryota</taxon>
        <taxon>Sar</taxon>
        <taxon>Stramenopiles</taxon>
        <taxon>Oomycota</taxon>
        <taxon>Saprolegniomycetes</taxon>
        <taxon>Saprolegniales</taxon>
        <taxon>Verrucalvaceae</taxon>
        <taxon>Aphanomyces</taxon>
    </lineage>
</organism>
<name>A0A6G0WIU1_9STRA</name>
<dbReference type="VEuPathDB" id="FungiDB:AeMF1_012973"/>
<proteinExistence type="predicted"/>
<evidence type="ECO:0000313" key="1">
    <source>
        <dbReference type="EMBL" id="KAF0727131.1"/>
    </source>
</evidence>
<dbReference type="SUPFAM" id="SSF140860">
    <property type="entry name" value="Pseudo ankyrin repeat-like"/>
    <property type="match status" value="1"/>
</dbReference>
<dbReference type="PANTHER" id="PTHR46586:SF3">
    <property type="entry name" value="ANKYRIN REPEAT-CONTAINING PROTEIN"/>
    <property type="match status" value="1"/>
</dbReference>
<dbReference type="AlphaFoldDB" id="A0A6G0WIU1"/>
<dbReference type="Proteomes" id="UP000481153">
    <property type="component" value="Unassembled WGS sequence"/>
</dbReference>
<reference evidence="1 2" key="1">
    <citation type="submission" date="2019-07" db="EMBL/GenBank/DDBJ databases">
        <title>Genomics analysis of Aphanomyces spp. identifies a new class of oomycete effector associated with host adaptation.</title>
        <authorList>
            <person name="Gaulin E."/>
        </authorList>
    </citation>
    <scope>NUCLEOTIDE SEQUENCE [LARGE SCALE GENOMIC DNA]</scope>
    <source>
        <strain evidence="1 2">ATCC 201684</strain>
    </source>
</reference>
<gene>
    <name evidence="1" type="ORF">Ae201684_014768</name>
</gene>
<protein>
    <submittedName>
        <fullName evidence="1">Uncharacterized protein</fullName>
    </submittedName>
</protein>